<reference evidence="1 2" key="2">
    <citation type="submission" date="2018-03" db="EMBL/GenBank/DDBJ databases">
        <title>The ancient ancestry and fast evolution of plastids.</title>
        <authorList>
            <person name="Moore K.R."/>
            <person name="Magnabosco C."/>
            <person name="Momper L."/>
            <person name="Gold D.A."/>
            <person name="Bosak T."/>
            <person name="Fournier G.P."/>
        </authorList>
    </citation>
    <scope>NUCLEOTIDE SEQUENCE [LARGE SCALE GENOMIC DNA]</scope>
    <source>
        <strain evidence="1 2">ULC18</strain>
    </source>
</reference>
<dbReference type="RefSeq" id="WP_106257614.1">
    <property type="nucleotide sequence ID" value="NZ_CAWNSW010000133.1"/>
</dbReference>
<sequence>MAYWIKLNYERSTYVIDLDRVTAFCYAPNARVSFALLDGNTTIVVTQQSDSVSYQLILDYVEKRTGFSLP</sequence>
<comment type="caution">
    <text evidence="1">The sequence shown here is derived from an EMBL/GenBank/DDBJ whole genome shotgun (WGS) entry which is preliminary data.</text>
</comment>
<accession>A0A2T1E2N4</accession>
<dbReference type="OrthoDB" id="467165at2"/>
<keyword evidence="2" id="KW-1185">Reference proteome</keyword>
<reference evidence="2" key="1">
    <citation type="submission" date="2018-02" db="EMBL/GenBank/DDBJ databases">
        <authorList>
            <person name="Moore K."/>
            <person name="Momper L."/>
        </authorList>
    </citation>
    <scope>NUCLEOTIDE SEQUENCE [LARGE SCALE GENOMIC DNA]</scope>
    <source>
        <strain evidence="2">ULC18</strain>
    </source>
</reference>
<name>A0A2T1E2N4_9CYAN</name>
<dbReference type="Proteomes" id="UP000239576">
    <property type="component" value="Unassembled WGS sequence"/>
</dbReference>
<proteinExistence type="predicted"/>
<evidence type="ECO:0000313" key="2">
    <source>
        <dbReference type="Proteomes" id="UP000239576"/>
    </source>
</evidence>
<organism evidence="1 2">
    <name type="scientific">Stenomitos frigidus ULC18</name>
    <dbReference type="NCBI Taxonomy" id="2107698"/>
    <lineage>
        <taxon>Bacteria</taxon>
        <taxon>Bacillati</taxon>
        <taxon>Cyanobacteriota</taxon>
        <taxon>Cyanophyceae</taxon>
        <taxon>Leptolyngbyales</taxon>
        <taxon>Leptolyngbyaceae</taxon>
        <taxon>Stenomitos</taxon>
    </lineage>
</organism>
<evidence type="ECO:0000313" key="1">
    <source>
        <dbReference type="EMBL" id="PSB26995.1"/>
    </source>
</evidence>
<gene>
    <name evidence="1" type="ORF">C7B82_17720</name>
</gene>
<dbReference type="EMBL" id="PVWK01000098">
    <property type="protein sequence ID" value="PSB26995.1"/>
    <property type="molecule type" value="Genomic_DNA"/>
</dbReference>
<protein>
    <submittedName>
        <fullName evidence="1">Uncharacterized protein</fullName>
    </submittedName>
</protein>
<dbReference type="AlphaFoldDB" id="A0A2T1E2N4"/>